<feature type="domain" description="RNA polymerase Rpb1" evidence="8">
    <location>
        <begin position="84"/>
        <end position="162"/>
    </location>
</feature>
<dbReference type="InterPro" id="IPR007083">
    <property type="entry name" value="RNA_pol_Rpb1_4"/>
</dbReference>
<dbReference type="CDD" id="cd02655">
    <property type="entry name" value="RNAP_beta'_C"/>
    <property type="match status" value="1"/>
</dbReference>
<evidence type="ECO:0000259" key="8">
    <source>
        <dbReference type="Pfam" id="PF05000"/>
    </source>
</evidence>
<keyword evidence="4" id="KW-0548">Nucleotidyltransferase</keyword>
<proteinExistence type="predicted"/>
<evidence type="ECO:0000256" key="1">
    <source>
        <dbReference type="ARBA" id="ARBA00012418"/>
    </source>
</evidence>
<dbReference type="Gene3D" id="1.10.274.100">
    <property type="entry name" value="RNA polymerase Rpb1, domain 3"/>
    <property type="match status" value="1"/>
</dbReference>
<dbReference type="Gene3D" id="2.40.50.100">
    <property type="match status" value="2"/>
</dbReference>
<evidence type="ECO:0000256" key="4">
    <source>
        <dbReference type="ARBA" id="ARBA00022695"/>
    </source>
</evidence>
<dbReference type="GO" id="GO:0003899">
    <property type="term" value="F:DNA-directed RNA polymerase activity"/>
    <property type="evidence" value="ECO:0007669"/>
    <property type="project" value="UniProtKB-EC"/>
</dbReference>
<dbReference type="EMBL" id="MH795130">
    <property type="protein sequence ID" value="AYO28356.1"/>
    <property type="molecule type" value="Genomic_DNA"/>
</dbReference>
<evidence type="ECO:0000256" key="5">
    <source>
        <dbReference type="ARBA" id="ARBA00022833"/>
    </source>
</evidence>
<dbReference type="NCBIfam" id="TIGR02388">
    <property type="entry name" value="rpoC2_cyan"/>
    <property type="match status" value="1"/>
</dbReference>
<keyword evidence="6" id="KW-0804">Transcription</keyword>
<dbReference type="Gene3D" id="1.10.132.30">
    <property type="match status" value="1"/>
</dbReference>
<dbReference type="Gene3D" id="1.10.150.390">
    <property type="match status" value="1"/>
</dbReference>
<dbReference type="InterPro" id="IPR042102">
    <property type="entry name" value="RNA_pol_Rpb1_3_sf"/>
</dbReference>
<dbReference type="GO" id="GO:0006351">
    <property type="term" value="P:DNA-templated transcription"/>
    <property type="evidence" value="ECO:0007669"/>
    <property type="project" value="InterPro"/>
</dbReference>
<dbReference type="SUPFAM" id="SSF64484">
    <property type="entry name" value="beta and beta-prime subunits of DNA dependent RNA-polymerase"/>
    <property type="match status" value="1"/>
</dbReference>
<dbReference type="Pfam" id="PF04998">
    <property type="entry name" value="RNA_pol_Rpb1_5"/>
    <property type="match status" value="1"/>
</dbReference>
<evidence type="ECO:0000256" key="3">
    <source>
        <dbReference type="ARBA" id="ARBA00022679"/>
    </source>
</evidence>
<evidence type="ECO:0000259" key="7">
    <source>
        <dbReference type="Pfam" id="PF04998"/>
    </source>
</evidence>
<dbReference type="InterPro" id="IPR045867">
    <property type="entry name" value="DNA-dir_RpoC_beta_prime"/>
</dbReference>
<dbReference type="Pfam" id="PF05000">
    <property type="entry name" value="RNA_pol_Rpb1_4"/>
    <property type="match status" value="1"/>
</dbReference>
<keyword evidence="2" id="KW-0240">DNA-directed RNA polymerase</keyword>
<dbReference type="InterPro" id="IPR038120">
    <property type="entry name" value="Rpb1_funnel_sf"/>
</dbReference>
<keyword evidence="5" id="KW-0862">Zinc</keyword>
<keyword evidence="9" id="KW-0934">Plastid</keyword>
<gene>
    <name evidence="9" type="primary">rpoC2</name>
</gene>
<name>A0A3G2QZ15_9STRA</name>
<evidence type="ECO:0000256" key="2">
    <source>
        <dbReference type="ARBA" id="ARBA00022478"/>
    </source>
</evidence>
<dbReference type="EC" id="2.7.7.6" evidence="1"/>
<dbReference type="GO" id="GO:0000428">
    <property type="term" value="C:DNA-directed RNA polymerase complex"/>
    <property type="evidence" value="ECO:0007669"/>
    <property type="project" value="UniProtKB-KW"/>
</dbReference>
<feature type="domain" description="RNA polymerase Rpb1" evidence="7">
    <location>
        <begin position="165"/>
        <end position="1000"/>
    </location>
</feature>
<dbReference type="PANTHER" id="PTHR19376">
    <property type="entry name" value="DNA-DIRECTED RNA POLYMERASE"/>
    <property type="match status" value="1"/>
</dbReference>
<reference evidence="9" key="1">
    <citation type="submission" date="2018-08" db="EMBL/GenBank/DDBJ databases">
        <title>Comparative Plastid Genomics of Synurophyceae: Evolutionary Evidence of Lateral Gene Transfer and Inverted Repeat Dynamics.</title>
        <authorList>
            <person name="Kim J.I."/>
            <person name="Shin H."/>
            <person name="Skaloud P."/>
            <person name="Jung J."/>
            <person name="Yoon H.S."/>
            <person name="Archibald J.M."/>
            <person name="Shin W."/>
        </authorList>
    </citation>
    <scope>NUCLEOTIDE SEQUENCE</scope>
    <source>
        <strain evidence="9">FBCC200023</strain>
    </source>
</reference>
<dbReference type="RefSeq" id="YP_009545202.1">
    <property type="nucleotide sequence ID" value="NC_040134.1"/>
</dbReference>
<evidence type="ECO:0000256" key="6">
    <source>
        <dbReference type="ARBA" id="ARBA00023163"/>
    </source>
</evidence>
<accession>A0A3G2QZ15</accession>
<geneLocation type="plastid" evidence="9"/>
<organism evidence="9">
    <name type="scientific">Synura uvella</name>
    <dbReference type="NCBI Taxonomy" id="52557"/>
    <lineage>
        <taxon>Eukaryota</taxon>
        <taxon>Sar</taxon>
        <taxon>Stramenopiles</taxon>
        <taxon>Ochrophyta</taxon>
        <taxon>Synurophyceae</taxon>
        <taxon>Synurales</taxon>
        <taxon>Mallomonadaceae</taxon>
        <taxon>Synura</taxon>
    </lineage>
</organism>
<keyword evidence="3" id="KW-0808">Transferase</keyword>
<dbReference type="PANTHER" id="PTHR19376:SF63">
    <property type="entry name" value="DNA-DIRECTED RNA POLYMERASE SUBUNIT BETA"/>
    <property type="match status" value="1"/>
</dbReference>
<dbReference type="Gene3D" id="1.10.1790.20">
    <property type="match status" value="2"/>
</dbReference>
<sequence length="1108" mass="126865">MLLTRTITKKLLETIVHQTFTEFGNLSSSSLLDSLKLLGFYYATNAGISINIEDLKTPDVKKNFLKEANKEIEFVSTQWQEGFISDTERFQSIIDTWNVATESLKNRIIDYYQNFDPANNLYIMAFSGARGNMSQVRQLVGMRGLMSDQEGKIIDLPIQTNFREGLSSIDYIISSYGARKGIVDTALKTADSGYLTRRLIYIAQDLVIRELDCQTKEGLVFLLKKTSDIKNIVGRTLISIKPSNNLLLKKKLLDEEFLKELKKSAPLTINVRSSLTCKSNGSICQKCYGWDLAQSKLISLGESVGIIAAQSIGEPGTQLTMRTFHTGGIFTGETHKQVLAPFSGKLIIPASLKTISYRTDRGFIVLKVKQESNLTLINWKNLKTEIFLDIGSYLYISNTSFVKEGQLIAEYSTQSLNTGRRRLKPIYTSLAGEIKYENIVVRKIDYEKRTLKINQDDGVLWITSGKIFPLPKEIKYKFPKVLKKTKSLAKLKIMSPYEGFVQIEKDTLTIINNKKKLTLELGNLIKPIKNCFLKFSLAIKNYQYIDSYTILGFLEIYPFYEGIVYSVRKKDAKNMKTLFFITESDIWKINSDQINNFSFFPNKKAYVRSGNLLNTTGKFSRSGFFLKKDGFQMIFQNAMPIFLTQGTLLNYKQGDFVFEKKIFATLRIYTQQTEDIVQGLPKIEELIEARRPKTKSYLANRPGVLLNKSITQETKLSNFTRTINNGNGIIKCIYNEKDNENEFKSASSIKKQKKKQEKDTISIGQSIYLKDDIIIFNKKIYRAMPIPSNFQLVKNYKENAKEKDIALKKEFLFKNKQNQTLLFYGKESFSYWVRDLPNIFMRKTFRPKLFKYNKNSLTLWLEIKSKSKYLIFRNEKNDYLIQINNASFLFLEYLNPLIEYEFPSSSRLLFQPGNFIDIGEPITQGIIDAHELLNIFFNYHLTFDGIRYGTQRSLTKFQLIFVNSIQAIYQSQGVNISSKHIEIIVKQMTAKVVIKTSGDTPLLPGELIRTSLITEICSALKSSEFNKKIPKYEPILLSATNSSLSKDGFLSAAGFQETKRVLTKAAIEGSCDWLRGLKECIIIGRLIPAGSAFLNYKNYLDSIYLFKD</sequence>
<dbReference type="GO" id="GO:0003677">
    <property type="term" value="F:DNA binding"/>
    <property type="evidence" value="ECO:0007669"/>
    <property type="project" value="InterPro"/>
</dbReference>
<protein>
    <recommendedName>
        <fullName evidence="1">DNA-directed RNA polymerase</fullName>
        <ecNumber evidence="1">2.7.7.6</ecNumber>
    </recommendedName>
</protein>
<evidence type="ECO:0000313" key="9">
    <source>
        <dbReference type="EMBL" id="AYO28356.1"/>
    </source>
</evidence>
<dbReference type="InterPro" id="IPR012756">
    <property type="entry name" value="DNA-dir_RpoC2_beta_pp"/>
</dbReference>
<dbReference type="InterPro" id="IPR007081">
    <property type="entry name" value="RNA_pol_Rpb1_5"/>
</dbReference>
<dbReference type="GeneID" id="38571669"/>
<dbReference type="AlphaFoldDB" id="A0A3G2QZ15"/>